<comment type="caution">
    <text evidence="2">The sequence shown here is derived from an EMBL/GenBank/DDBJ whole genome shotgun (WGS) entry which is preliminary data.</text>
</comment>
<dbReference type="AlphaFoldDB" id="X7FBQ4"/>
<organism evidence="2 3">
    <name type="scientific">Roseivivax isoporae LMG 25204</name>
    <dbReference type="NCBI Taxonomy" id="1449351"/>
    <lineage>
        <taxon>Bacteria</taxon>
        <taxon>Pseudomonadati</taxon>
        <taxon>Pseudomonadota</taxon>
        <taxon>Alphaproteobacteria</taxon>
        <taxon>Rhodobacterales</taxon>
        <taxon>Roseobacteraceae</taxon>
        <taxon>Roseivivax</taxon>
    </lineage>
</organism>
<feature type="region of interest" description="Disordered" evidence="1">
    <location>
        <begin position="24"/>
        <end position="60"/>
    </location>
</feature>
<protein>
    <submittedName>
        <fullName evidence="2">Uncharacterized protein</fullName>
    </submittedName>
</protein>
<dbReference type="EMBL" id="JAME01000005">
    <property type="protein sequence ID" value="ETX30153.1"/>
    <property type="molecule type" value="Genomic_DNA"/>
</dbReference>
<evidence type="ECO:0000313" key="3">
    <source>
        <dbReference type="Proteomes" id="UP000023430"/>
    </source>
</evidence>
<dbReference type="OrthoDB" id="7933758at2"/>
<accession>X7FBQ4</accession>
<reference evidence="2 3" key="1">
    <citation type="submission" date="2014-01" db="EMBL/GenBank/DDBJ databases">
        <title>Roseivivax isoporae LMG 25204 Genome Sequencing.</title>
        <authorList>
            <person name="Lai Q."/>
            <person name="Li G."/>
            <person name="Shao Z."/>
        </authorList>
    </citation>
    <scope>NUCLEOTIDE SEQUENCE [LARGE SCALE GENOMIC DNA]</scope>
    <source>
        <strain evidence="2 3">LMG 25204</strain>
    </source>
</reference>
<proteinExistence type="predicted"/>
<keyword evidence="3" id="KW-1185">Reference proteome</keyword>
<evidence type="ECO:0000313" key="2">
    <source>
        <dbReference type="EMBL" id="ETX30153.1"/>
    </source>
</evidence>
<dbReference type="eggNOG" id="ENOG5030YY0">
    <property type="taxonomic scope" value="Bacteria"/>
</dbReference>
<name>X7FBQ4_9RHOB</name>
<dbReference type="RefSeq" id="WP_043767267.1">
    <property type="nucleotide sequence ID" value="NZ_JAME01000005.1"/>
</dbReference>
<feature type="compositionally biased region" description="Basic and acidic residues" evidence="1">
    <location>
        <begin position="49"/>
        <end position="60"/>
    </location>
</feature>
<gene>
    <name evidence="2" type="ORF">RISW2_18365</name>
</gene>
<sequence length="60" mass="6786">MDAMQISEYARALYRRQGPAAAAEAARRARDSEAKGQQQEAAEWQTIRDLIHDMRGPRQG</sequence>
<dbReference type="Proteomes" id="UP000023430">
    <property type="component" value="Unassembled WGS sequence"/>
</dbReference>
<evidence type="ECO:0000256" key="1">
    <source>
        <dbReference type="SAM" id="MobiDB-lite"/>
    </source>
</evidence>
<feature type="compositionally biased region" description="Basic and acidic residues" evidence="1">
    <location>
        <begin position="25"/>
        <end position="34"/>
    </location>
</feature>